<dbReference type="RefSeq" id="XP_005835380.1">
    <property type="nucleotide sequence ID" value="XM_005835323.1"/>
</dbReference>
<dbReference type="InterPro" id="IPR019734">
    <property type="entry name" value="TPR_rpt"/>
</dbReference>
<accession>L1JJY0</accession>
<evidence type="ECO:0000256" key="1">
    <source>
        <dbReference type="PROSITE-ProRule" id="PRU00339"/>
    </source>
</evidence>
<dbReference type="EMBL" id="JH992986">
    <property type="protein sequence ID" value="EKX48400.1"/>
    <property type="molecule type" value="Genomic_DNA"/>
</dbReference>
<reference evidence="4" key="3">
    <citation type="submission" date="2016-03" db="UniProtKB">
        <authorList>
            <consortium name="EnsemblProtists"/>
        </authorList>
    </citation>
    <scope>IDENTIFICATION</scope>
</reference>
<dbReference type="KEGG" id="gtt:GUITHDRAFT_136900"/>
<evidence type="ECO:0000313" key="4">
    <source>
        <dbReference type="EnsemblProtists" id="EKX48400"/>
    </source>
</evidence>
<feature type="repeat" description="TPR" evidence="1">
    <location>
        <begin position="447"/>
        <end position="480"/>
    </location>
</feature>
<feature type="region of interest" description="Disordered" evidence="2">
    <location>
        <begin position="17"/>
        <end position="62"/>
    </location>
</feature>
<dbReference type="InterPro" id="IPR011990">
    <property type="entry name" value="TPR-like_helical_dom_sf"/>
</dbReference>
<keyword evidence="5" id="KW-1185">Reference proteome</keyword>
<dbReference type="EnsemblProtists" id="EKX48400">
    <property type="protein sequence ID" value="EKX48400"/>
    <property type="gene ID" value="GUITHDRAFT_136900"/>
</dbReference>
<evidence type="ECO:0000256" key="2">
    <source>
        <dbReference type="SAM" id="MobiDB-lite"/>
    </source>
</evidence>
<dbReference type="GeneID" id="17305021"/>
<name>L1JJY0_GUITC</name>
<evidence type="ECO:0000313" key="3">
    <source>
        <dbReference type="EMBL" id="EKX48400.1"/>
    </source>
</evidence>
<dbReference type="PaxDb" id="55529-EKX48400"/>
<dbReference type="AlphaFoldDB" id="L1JJY0"/>
<dbReference type="SUPFAM" id="SSF48452">
    <property type="entry name" value="TPR-like"/>
    <property type="match status" value="1"/>
</dbReference>
<dbReference type="Proteomes" id="UP000011087">
    <property type="component" value="Unassembled WGS sequence"/>
</dbReference>
<dbReference type="HOGENOM" id="CLU_498263_0_0_1"/>
<reference evidence="3 5" key="1">
    <citation type="journal article" date="2012" name="Nature">
        <title>Algal genomes reveal evolutionary mosaicism and the fate of nucleomorphs.</title>
        <authorList>
            <consortium name="DOE Joint Genome Institute"/>
            <person name="Curtis B.A."/>
            <person name="Tanifuji G."/>
            <person name="Burki F."/>
            <person name="Gruber A."/>
            <person name="Irimia M."/>
            <person name="Maruyama S."/>
            <person name="Arias M.C."/>
            <person name="Ball S.G."/>
            <person name="Gile G.H."/>
            <person name="Hirakawa Y."/>
            <person name="Hopkins J.F."/>
            <person name="Kuo A."/>
            <person name="Rensing S.A."/>
            <person name="Schmutz J."/>
            <person name="Symeonidi A."/>
            <person name="Elias M."/>
            <person name="Eveleigh R.J."/>
            <person name="Herman E.K."/>
            <person name="Klute M.J."/>
            <person name="Nakayama T."/>
            <person name="Obornik M."/>
            <person name="Reyes-Prieto A."/>
            <person name="Armbrust E.V."/>
            <person name="Aves S.J."/>
            <person name="Beiko R.G."/>
            <person name="Coutinho P."/>
            <person name="Dacks J.B."/>
            <person name="Durnford D.G."/>
            <person name="Fast N.M."/>
            <person name="Green B.R."/>
            <person name="Grisdale C.J."/>
            <person name="Hempel F."/>
            <person name="Henrissat B."/>
            <person name="Hoppner M.P."/>
            <person name="Ishida K."/>
            <person name="Kim E."/>
            <person name="Koreny L."/>
            <person name="Kroth P.G."/>
            <person name="Liu Y."/>
            <person name="Malik S.B."/>
            <person name="Maier U.G."/>
            <person name="McRose D."/>
            <person name="Mock T."/>
            <person name="Neilson J.A."/>
            <person name="Onodera N.T."/>
            <person name="Poole A.M."/>
            <person name="Pritham E.J."/>
            <person name="Richards T.A."/>
            <person name="Rocap G."/>
            <person name="Roy S.W."/>
            <person name="Sarai C."/>
            <person name="Schaack S."/>
            <person name="Shirato S."/>
            <person name="Slamovits C.H."/>
            <person name="Spencer D.F."/>
            <person name="Suzuki S."/>
            <person name="Worden A.Z."/>
            <person name="Zauner S."/>
            <person name="Barry K."/>
            <person name="Bell C."/>
            <person name="Bharti A.K."/>
            <person name="Crow J.A."/>
            <person name="Grimwood J."/>
            <person name="Kramer R."/>
            <person name="Lindquist E."/>
            <person name="Lucas S."/>
            <person name="Salamov A."/>
            <person name="McFadden G.I."/>
            <person name="Lane C.E."/>
            <person name="Keeling P.J."/>
            <person name="Gray M.W."/>
            <person name="Grigoriev I.V."/>
            <person name="Archibald J.M."/>
        </authorList>
    </citation>
    <scope>NUCLEOTIDE SEQUENCE</scope>
    <source>
        <strain evidence="3 5">CCMP2712</strain>
    </source>
</reference>
<proteinExistence type="predicted"/>
<reference evidence="5" key="2">
    <citation type="submission" date="2012-11" db="EMBL/GenBank/DDBJ databases">
        <authorList>
            <person name="Kuo A."/>
            <person name="Curtis B.A."/>
            <person name="Tanifuji G."/>
            <person name="Burki F."/>
            <person name="Gruber A."/>
            <person name="Irimia M."/>
            <person name="Maruyama S."/>
            <person name="Arias M.C."/>
            <person name="Ball S.G."/>
            <person name="Gile G.H."/>
            <person name="Hirakawa Y."/>
            <person name="Hopkins J.F."/>
            <person name="Rensing S.A."/>
            <person name="Schmutz J."/>
            <person name="Symeonidi A."/>
            <person name="Elias M."/>
            <person name="Eveleigh R.J."/>
            <person name="Herman E.K."/>
            <person name="Klute M.J."/>
            <person name="Nakayama T."/>
            <person name="Obornik M."/>
            <person name="Reyes-Prieto A."/>
            <person name="Armbrust E.V."/>
            <person name="Aves S.J."/>
            <person name="Beiko R.G."/>
            <person name="Coutinho P."/>
            <person name="Dacks J.B."/>
            <person name="Durnford D.G."/>
            <person name="Fast N.M."/>
            <person name="Green B.R."/>
            <person name="Grisdale C."/>
            <person name="Hempe F."/>
            <person name="Henrissat B."/>
            <person name="Hoppner M.P."/>
            <person name="Ishida K.-I."/>
            <person name="Kim E."/>
            <person name="Koreny L."/>
            <person name="Kroth P.G."/>
            <person name="Liu Y."/>
            <person name="Malik S.-B."/>
            <person name="Maier U.G."/>
            <person name="McRose D."/>
            <person name="Mock T."/>
            <person name="Neilson J.A."/>
            <person name="Onodera N.T."/>
            <person name="Poole A.M."/>
            <person name="Pritham E.J."/>
            <person name="Richards T.A."/>
            <person name="Rocap G."/>
            <person name="Roy S.W."/>
            <person name="Sarai C."/>
            <person name="Schaack S."/>
            <person name="Shirato S."/>
            <person name="Slamovits C.H."/>
            <person name="Spencer D.F."/>
            <person name="Suzuki S."/>
            <person name="Worden A.Z."/>
            <person name="Zauner S."/>
            <person name="Barry K."/>
            <person name="Bell C."/>
            <person name="Bharti A.K."/>
            <person name="Crow J.A."/>
            <person name="Grimwood J."/>
            <person name="Kramer R."/>
            <person name="Lindquist E."/>
            <person name="Lucas S."/>
            <person name="Salamov A."/>
            <person name="McFadden G.I."/>
            <person name="Lane C.E."/>
            <person name="Keeling P.J."/>
            <person name="Gray M.W."/>
            <person name="Grigoriev I.V."/>
            <person name="Archibald J.M."/>
        </authorList>
    </citation>
    <scope>NUCLEOTIDE SEQUENCE</scope>
    <source>
        <strain evidence="5">CCMP2712</strain>
    </source>
</reference>
<organism evidence="3">
    <name type="scientific">Guillardia theta (strain CCMP2712)</name>
    <name type="common">Cryptophyte</name>
    <dbReference type="NCBI Taxonomy" id="905079"/>
    <lineage>
        <taxon>Eukaryota</taxon>
        <taxon>Cryptophyceae</taxon>
        <taxon>Pyrenomonadales</taxon>
        <taxon>Geminigeraceae</taxon>
        <taxon>Guillardia</taxon>
    </lineage>
</organism>
<dbReference type="Gene3D" id="1.25.40.10">
    <property type="entry name" value="Tetratricopeptide repeat domain"/>
    <property type="match status" value="1"/>
</dbReference>
<sequence>MHDATWHKLPELPLRHLSQGERSLQTERGRGSTLAALDFPPIRGSQTDRAATRKQRGEGVSKPDLEEHVLSLHHRAVGVTGAAGGGALMRMQVSLNERGLKHDAESLYARILKLDMRAPMRILVLNNLALLHESRGNLREQAMTLSVDPKDLYCRRCCKRMSAPAEDAGVAQADWRLVKLCRDCRECWKVPGLLKSTQTARNYSKLFKQTQLGQYDEASGGEAEKLLFLALASLKKIAREDSCKSQQLLQAEACMILSQYGDLLLDAVERELKDKSTSSPALLDKLEVAVQYLTASLKLNEHQAQSRFLLGKCYFVAASLLSAKGVGGGELGSLLGDAKLNRLESLKNLKTLLTVEPRHVPSLLEFGRLLQTCGQSLKRLRPFRRREAWQELFFLEAQALFKRAISMQPDSPVALLEYCISCTQSKTSEDEVRRIVQRVTERKPTDAAILCNLGCLLQKLGENKKAEEALLQAIARAPNHLPSIYNLARLHHYFLSNRQLALRFYDKVLSLEEEEGDEASANIMKMTRDQKRFIRVTQNLKFINQRS</sequence>
<dbReference type="SMART" id="SM00028">
    <property type="entry name" value="TPR"/>
    <property type="match status" value="2"/>
</dbReference>
<gene>
    <name evidence="3" type="ORF">GUITHDRAFT_136900</name>
</gene>
<dbReference type="Pfam" id="PF13181">
    <property type="entry name" value="TPR_8"/>
    <property type="match status" value="1"/>
</dbReference>
<protein>
    <submittedName>
        <fullName evidence="3 4">Uncharacterized protein</fullName>
    </submittedName>
</protein>
<keyword evidence="1" id="KW-0802">TPR repeat</keyword>
<dbReference type="PROSITE" id="PS50005">
    <property type="entry name" value="TPR"/>
    <property type="match status" value="1"/>
</dbReference>
<evidence type="ECO:0000313" key="5">
    <source>
        <dbReference type="Proteomes" id="UP000011087"/>
    </source>
</evidence>